<reference evidence="2" key="1">
    <citation type="journal article" date="2013" name="Nat. Commun.">
        <title>Whole-genome sequencing of Oryza brachyantha reveals mechanisms underlying Oryza genome evolution.</title>
        <authorList>
            <person name="Chen J."/>
            <person name="Huang Q."/>
            <person name="Gao D."/>
            <person name="Wang J."/>
            <person name="Lang Y."/>
            <person name="Liu T."/>
            <person name="Li B."/>
            <person name="Bai Z."/>
            <person name="Luis Goicoechea J."/>
            <person name="Liang C."/>
            <person name="Chen C."/>
            <person name="Zhang W."/>
            <person name="Sun S."/>
            <person name="Liao Y."/>
            <person name="Zhang X."/>
            <person name="Yang L."/>
            <person name="Song C."/>
            <person name="Wang M."/>
            <person name="Shi J."/>
            <person name="Liu G."/>
            <person name="Liu J."/>
            <person name="Zhou H."/>
            <person name="Zhou W."/>
            <person name="Yu Q."/>
            <person name="An N."/>
            <person name="Chen Y."/>
            <person name="Cai Q."/>
            <person name="Wang B."/>
            <person name="Liu B."/>
            <person name="Min J."/>
            <person name="Huang Y."/>
            <person name="Wu H."/>
            <person name="Li Z."/>
            <person name="Zhang Y."/>
            <person name="Yin Y."/>
            <person name="Song W."/>
            <person name="Jiang J."/>
            <person name="Jackson S.A."/>
            <person name="Wing R.A."/>
            <person name="Wang J."/>
            <person name="Chen M."/>
        </authorList>
    </citation>
    <scope>NUCLEOTIDE SEQUENCE [LARGE SCALE GENOMIC DNA]</scope>
    <source>
        <strain evidence="2">cv. IRGC 101232</strain>
    </source>
</reference>
<reference evidence="2" key="2">
    <citation type="submission" date="2013-04" db="UniProtKB">
        <authorList>
            <consortium name="EnsemblPlants"/>
        </authorList>
    </citation>
    <scope>IDENTIFICATION</scope>
</reference>
<proteinExistence type="predicted"/>
<organism evidence="2">
    <name type="scientific">Oryza brachyantha</name>
    <name type="common">malo sina</name>
    <dbReference type="NCBI Taxonomy" id="4533"/>
    <lineage>
        <taxon>Eukaryota</taxon>
        <taxon>Viridiplantae</taxon>
        <taxon>Streptophyta</taxon>
        <taxon>Embryophyta</taxon>
        <taxon>Tracheophyta</taxon>
        <taxon>Spermatophyta</taxon>
        <taxon>Magnoliopsida</taxon>
        <taxon>Liliopsida</taxon>
        <taxon>Poales</taxon>
        <taxon>Poaceae</taxon>
        <taxon>BOP clade</taxon>
        <taxon>Oryzoideae</taxon>
        <taxon>Oryzeae</taxon>
        <taxon>Oryzinae</taxon>
        <taxon>Oryza</taxon>
    </lineage>
</organism>
<evidence type="ECO:0000259" key="1">
    <source>
        <dbReference type="Pfam" id="PF23559"/>
    </source>
</evidence>
<dbReference type="AlphaFoldDB" id="J3NC14"/>
<dbReference type="STRING" id="4533.J3NC14"/>
<evidence type="ECO:0000313" key="2">
    <source>
        <dbReference type="EnsemblPlants" id="OB12G15220.1"/>
    </source>
</evidence>
<dbReference type="PANTHER" id="PTHR23155:SF906">
    <property type="entry name" value="OS08G0205100 PROTEIN"/>
    <property type="match status" value="1"/>
</dbReference>
<keyword evidence="3" id="KW-1185">Reference proteome</keyword>
<dbReference type="InterPro" id="IPR036388">
    <property type="entry name" value="WH-like_DNA-bd_sf"/>
</dbReference>
<feature type="domain" description="Disease resistance protein winged helix" evidence="1">
    <location>
        <begin position="2"/>
        <end position="44"/>
    </location>
</feature>
<dbReference type="EnsemblPlants" id="OB12G15220.1">
    <property type="protein sequence ID" value="OB12G15220.1"/>
    <property type="gene ID" value="OB12G15220"/>
</dbReference>
<dbReference type="HOGENOM" id="CLU_1410774_0_0_1"/>
<dbReference type="Gramene" id="OB12G15220.1">
    <property type="protein sequence ID" value="OB12G15220.1"/>
    <property type="gene ID" value="OB12G15220"/>
</dbReference>
<accession>J3NC14</accession>
<dbReference type="InterPro" id="IPR058922">
    <property type="entry name" value="WHD_DRP"/>
</dbReference>
<dbReference type="Pfam" id="PF23559">
    <property type="entry name" value="WHD_DRP"/>
    <property type="match status" value="1"/>
</dbReference>
<evidence type="ECO:0000313" key="3">
    <source>
        <dbReference type="Proteomes" id="UP000006038"/>
    </source>
</evidence>
<dbReference type="InterPro" id="IPR044974">
    <property type="entry name" value="Disease_R_plants"/>
</dbReference>
<dbReference type="PANTHER" id="PTHR23155">
    <property type="entry name" value="DISEASE RESISTANCE PROTEIN RP"/>
    <property type="match status" value="1"/>
</dbReference>
<dbReference type="eggNOG" id="KOG4658">
    <property type="taxonomic scope" value="Eukaryota"/>
</dbReference>
<protein>
    <recommendedName>
        <fullName evidence="1">Disease resistance protein winged helix domain-containing protein</fullName>
    </recommendedName>
</protein>
<dbReference type="GO" id="GO:0098542">
    <property type="term" value="P:defense response to other organism"/>
    <property type="evidence" value="ECO:0007669"/>
    <property type="project" value="TreeGrafter"/>
</dbReference>
<dbReference type="SUPFAM" id="SSF52058">
    <property type="entry name" value="L domain-like"/>
    <property type="match status" value="1"/>
</dbReference>
<dbReference type="Gene3D" id="1.10.10.10">
    <property type="entry name" value="Winged helix-like DNA-binding domain superfamily/Winged helix DNA-binding domain"/>
    <property type="match status" value="1"/>
</dbReference>
<sequence length="193" mass="21967">MDANDVAESYFNELVNRSMIQPVMADFSHEVSSCRIHDMMLDLIRSKSAEENFITVIDTPQAVTAMHKNIRRISIQHENAEHGVRLATINGPLSQVRSIAVFRCVCQASFMEFMYIRVLILKHLDTEELNLTGMCGLLYMKIVLVSRCKNLELPSQIAQLRQLKTINISGERFAPVQQKVPRGTKLFLTIRSS</sequence>
<dbReference type="Proteomes" id="UP000006038">
    <property type="component" value="Chromosome 12"/>
</dbReference>
<name>J3NC14_ORYBR</name>